<keyword evidence="1" id="KW-0472">Membrane</keyword>
<dbReference type="STRING" id="633697.EubceDRAFT1_2397"/>
<dbReference type="OrthoDB" id="2003340at2"/>
<keyword evidence="3" id="KW-1185">Reference proteome</keyword>
<dbReference type="eggNOG" id="COG0457">
    <property type="taxonomic scope" value="Bacteria"/>
</dbReference>
<reference evidence="2 3" key="1">
    <citation type="submission" date="2010-08" db="EMBL/GenBank/DDBJ databases">
        <authorList>
            <consortium name="US DOE Joint Genome Institute (JGI-PGF)"/>
            <person name="Lucas S."/>
            <person name="Copeland A."/>
            <person name="Lapidus A."/>
            <person name="Cheng J.-F."/>
            <person name="Bruce D."/>
            <person name="Goodwin L."/>
            <person name="Pitluck S."/>
            <person name="Land M.L."/>
            <person name="Hauser L."/>
            <person name="Chang Y.-J."/>
            <person name="Anderson I.J."/>
            <person name="Johnson E."/>
            <person name="Mulhopadhyay B."/>
            <person name="Kyrpides N."/>
            <person name="Woyke T.J."/>
        </authorList>
    </citation>
    <scope>NUCLEOTIDE SEQUENCE [LARGE SCALE GENOMIC DNA]</scope>
    <source>
        <strain evidence="2 3">6</strain>
    </source>
</reference>
<dbReference type="AlphaFoldDB" id="I5AWF1"/>
<gene>
    <name evidence="2" type="ORF">EubceDRAFT1_2397</name>
</gene>
<evidence type="ECO:0000313" key="3">
    <source>
        <dbReference type="Proteomes" id="UP000005753"/>
    </source>
</evidence>
<sequence length="237" mass="27488">MNKKYKDMTAKECAKDYLRGKRKIPLLFTLILIVVFVADFAAGDYIYPLQFGDVETQEIYMGISKTLYFFFMILVILITILTFIRILLKQVAIQNIYLHLCDPQKYIETEKIICKKASFGFRTRRQKCVVANAYTACGDFAGALKFYEKIMPKDVSRLKDVYILSGLASYYLNQEDRNTAGIYIARLEELKNSGKKRGSRMDMTLNHLKSAMAIQEGRYMEKSRWGSQSLPHRLFLI</sequence>
<protein>
    <recommendedName>
        <fullName evidence="4">Tetratricopeptide repeat protein</fullName>
    </recommendedName>
</protein>
<organism evidence="2 3">
    <name type="scientific">Eubacterium cellulosolvens (strain ATCC 43171 / JCM 9499 / 6)</name>
    <name type="common">Cillobacterium cellulosolvens</name>
    <dbReference type="NCBI Taxonomy" id="633697"/>
    <lineage>
        <taxon>Bacteria</taxon>
        <taxon>Bacillati</taxon>
        <taxon>Bacillota</taxon>
        <taxon>Clostridia</taxon>
        <taxon>Eubacteriales</taxon>
        <taxon>Eubacteriaceae</taxon>
        <taxon>Eubacterium</taxon>
    </lineage>
</organism>
<name>I5AWF1_EUBC6</name>
<evidence type="ECO:0000256" key="1">
    <source>
        <dbReference type="SAM" id="Phobius"/>
    </source>
</evidence>
<proteinExistence type="predicted"/>
<reference evidence="2 3" key="2">
    <citation type="submission" date="2012-02" db="EMBL/GenBank/DDBJ databases">
        <title>Improved High-Quality Draft sequence of Eubacterium cellulosolvens 6.</title>
        <authorList>
            <consortium name="US DOE Joint Genome Institute"/>
            <person name="Lucas S."/>
            <person name="Han J."/>
            <person name="Lapidus A."/>
            <person name="Cheng J.-F."/>
            <person name="Goodwin L."/>
            <person name="Pitluck S."/>
            <person name="Peters L."/>
            <person name="Mikhailova N."/>
            <person name="Gu W."/>
            <person name="Detter J.C."/>
            <person name="Han C."/>
            <person name="Tapia R."/>
            <person name="Land M."/>
            <person name="Hauser L."/>
            <person name="Kyrpides N."/>
            <person name="Ivanova N."/>
            <person name="Pagani I."/>
            <person name="Johnson E."/>
            <person name="Mukhopadhyay B."/>
            <person name="Anderson I."/>
            <person name="Woyke T."/>
        </authorList>
    </citation>
    <scope>NUCLEOTIDE SEQUENCE [LARGE SCALE GENOMIC DNA]</scope>
    <source>
        <strain evidence="2 3">6</strain>
    </source>
</reference>
<accession>I5AWF1</accession>
<keyword evidence="1" id="KW-0812">Transmembrane</keyword>
<feature type="transmembrane region" description="Helical" evidence="1">
    <location>
        <begin position="24"/>
        <end position="47"/>
    </location>
</feature>
<dbReference type="HOGENOM" id="CLU_1169255_0_0_9"/>
<dbReference type="Proteomes" id="UP000005753">
    <property type="component" value="Chromosome"/>
</dbReference>
<evidence type="ECO:0000313" key="2">
    <source>
        <dbReference type="EMBL" id="EIM58124.1"/>
    </source>
</evidence>
<evidence type="ECO:0008006" key="4">
    <source>
        <dbReference type="Google" id="ProtNLM"/>
    </source>
</evidence>
<dbReference type="EMBL" id="CM001487">
    <property type="protein sequence ID" value="EIM58124.1"/>
    <property type="molecule type" value="Genomic_DNA"/>
</dbReference>
<keyword evidence="1" id="KW-1133">Transmembrane helix</keyword>
<feature type="transmembrane region" description="Helical" evidence="1">
    <location>
        <begin position="67"/>
        <end position="88"/>
    </location>
</feature>